<comment type="caution">
    <text evidence="3">The sequence shown here is derived from an EMBL/GenBank/DDBJ whole genome shotgun (WGS) entry which is preliminary data.</text>
</comment>
<dbReference type="Proteomes" id="UP000229307">
    <property type="component" value="Unassembled WGS sequence"/>
</dbReference>
<dbReference type="PANTHER" id="PTHR43674:SF2">
    <property type="entry name" value="BETA-UREIDOPROPIONASE"/>
    <property type="match status" value="1"/>
</dbReference>
<reference evidence="4" key="1">
    <citation type="submission" date="2017-09" db="EMBL/GenBank/DDBJ databases">
        <title>Depth-based differentiation of microbial function through sediment-hosted aquifers and enrichment of novel symbionts in the deep terrestrial subsurface.</title>
        <authorList>
            <person name="Probst A.J."/>
            <person name="Ladd B."/>
            <person name="Jarett J.K."/>
            <person name="Geller-Mcgrath D.E."/>
            <person name="Sieber C.M.K."/>
            <person name="Emerson J.B."/>
            <person name="Anantharaman K."/>
            <person name="Thomas B.C."/>
            <person name="Malmstrom R."/>
            <person name="Stieglmeier M."/>
            <person name="Klingl A."/>
            <person name="Woyke T."/>
            <person name="Ryan C.M."/>
            <person name="Banfield J.F."/>
        </authorList>
    </citation>
    <scope>NUCLEOTIDE SEQUENCE [LARGE SCALE GENOMIC DNA]</scope>
</reference>
<dbReference type="PROSITE" id="PS50263">
    <property type="entry name" value="CN_HYDROLASE"/>
    <property type="match status" value="1"/>
</dbReference>
<sequence>MNYELCPEGHYESKAWNFIVTQGFSKTRQSCWEGALTRSFIMKNMTMMKTEGKKRKVTLCAIQLPNYREGKTPEEKKESNIRAAFTMMAEAAKAGADIICLGEIFPLVGVEYNKDTLVKLAEKEGGPLFRKLSDFAGKYRVNLITPAYVFYGKTIHNTAWVFSRTGKLAGRYFKVHCTKGERDNGAVQGDKWPVFKLDFGTIGVMICHDNSFPESAKCLALNGAEVIFWPHVQGGWGDVIWDITLRSRAIDNGVFLVSACYGKHPDESWKPGMMQGRTGVVGPDGMILAEAGREAGIVMATVDLNQKLYKAYFTTNSEKDDFRKEMLDDRRPETYRAITKVKKVKGVKS</sequence>
<feature type="domain" description="CN hydrolase" evidence="2">
    <location>
        <begin position="57"/>
        <end position="304"/>
    </location>
</feature>
<gene>
    <name evidence="3" type="ORF">COY52_07455</name>
</gene>
<keyword evidence="1" id="KW-0378">Hydrolase</keyword>
<dbReference type="AlphaFoldDB" id="A0A2M7SAK5"/>
<name>A0A2M7SAK5_9BACT</name>
<dbReference type="SUPFAM" id="SSF56317">
    <property type="entry name" value="Carbon-nitrogen hydrolase"/>
    <property type="match status" value="1"/>
</dbReference>
<proteinExistence type="predicted"/>
<protein>
    <recommendedName>
        <fullName evidence="2">CN hydrolase domain-containing protein</fullName>
    </recommendedName>
</protein>
<dbReference type="InterPro" id="IPR003010">
    <property type="entry name" value="C-N_Hydrolase"/>
</dbReference>
<dbReference type="Gene3D" id="3.60.110.10">
    <property type="entry name" value="Carbon-nitrogen hydrolase"/>
    <property type="match status" value="1"/>
</dbReference>
<dbReference type="InterPro" id="IPR050345">
    <property type="entry name" value="Aliph_Amidase/BUP"/>
</dbReference>
<evidence type="ECO:0000313" key="4">
    <source>
        <dbReference type="Proteomes" id="UP000229307"/>
    </source>
</evidence>
<dbReference type="GO" id="GO:0016811">
    <property type="term" value="F:hydrolase activity, acting on carbon-nitrogen (but not peptide) bonds, in linear amides"/>
    <property type="evidence" value="ECO:0007669"/>
    <property type="project" value="TreeGrafter"/>
</dbReference>
<dbReference type="PANTHER" id="PTHR43674">
    <property type="entry name" value="NITRILASE C965.09-RELATED"/>
    <property type="match status" value="1"/>
</dbReference>
<dbReference type="Pfam" id="PF00795">
    <property type="entry name" value="CN_hydrolase"/>
    <property type="match status" value="1"/>
</dbReference>
<dbReference type="EMBL" id="PFMR01000196">
    <property type="protein sequence ID" value="PIZ16313.1"/>
    <property type="molecule type" value="Genomic_DNA"/>
</dbReference>
<evidence type="ECO:0000313" key="3">
    <source>
        <dbReference type="EMBL" id="PIZ16313.1"/>
    </source>
</evidence>
<dbReference type="InterPro" id="IPR036526">
    <property type="entry name" value="C-N_Hydrolase_sf"/>
</dbReference>
<accession>A0A2M7SAK5</accession>
<evidence type="ECO:0000256" key="1">
    <source>
        <dbReference type="ARBA" id="ARBA00022801"/>
    </source>
</evidence>
<evidence type="ECO:0000259" key="2">
    <source>
        <dbReference type="PROSITE" id="PS50263"/>
    </source>
</evidence>
<organism evidence="3 4">
    <name type="scientific">Candidatus Desantisbacteria bacterium CG_4_10_14_0_8_um_filter_48_22</name>
    <dbReference type="NCBI Taxonomy" id="1974543"/>
    <lineage>
        <taxon>Bacteria</taxon>
        <taxon>Candidatus Desantisiibacteriota</taxon>
    </lineage>
</organism>
<dbReference type="CDD" id="cd07197">
    <property type="entry name" value="nitrilase"/>
    <property type="match status" value="1"/>
</dbReference>